<dbReference type="AlphaFoldDB" id="A0A4R2IDR2"/>
<evidence type="ECO:0000313" key="1">
    <source>
        <dbReference type="EMBL" id="TCO42457.1"/>
    </source>
</evidence>
<protein>
    <submittedName>
        <fullName evidence="1">Uncharacterized protein</fullName>
    </submittedName>
</protein>
<dbReference type="Proteomes" id="UP000295573">
    <property type="component" value="Unassembled WGS sequence"/>
</dbReference>
<dbReference type="EMBL" id="SLWR01000013">
    <property type="protein sequence ID" value="TCO42457.1"/>
    <property type="molecule type" value="Genomic_DNA"/>
</dbReference>
<dbReference type="RefSeq" id="WP_158291072.1">
    <property type="nucleotide sequence ID" value="NZ_SLWR01000013.1"/>
</dbReference>
<sequence length="50" mass="5912">MINRILVWQDLIVPQPRKCPRESYVQWQRPAPMQLWQLDIVGGVMLVDPP</sequence>
<keyword evidence="2" id="KW-1185">Reference proteome</keyword>
<gene>
    <name evidence="1" type="ORF">EV646_11379</name>
</gene>
<comment type="caution">
    <text evidence="1">The sequence shown here is derived from an EMBL/GenBank/DDBJ whole genome shotgun (WGS) entry which is preliminary data.</text>
</comment>
<evidence type="ECO:0000313" key="2">
    <source>
        <dbReference type="Proteomes" id="UP000295573"/>
    </source>
</evidence>
<proteinExistence type="predicted"/>
<organism evidence="1 2">
    <name type="scientific">Kribbella antiqua</name>
    <dbReference type="NCBI Taxonomy" id="2512217"/>
    <lineage>
        <taxon>Bacteria</taxon>
        <taxon>Bacillati</taxon>
        <taxon>Actinomycetota</taxon>
        <taxon>Actinomycetes</taxon>
        <taxon>Propionibacteriales</taxon>
        <taxon>Kribbellaceae</taxon>
        <taxon>Kribbella</taxon>
    </lineage>
</organism>
<reference evidence="1 2" key="1">
    <citation type="journal article" date="2015" name="Stand. Genomic Sci.">
        <title>Genomic Encyclopedia of Bacterial and Archaeal Type Strains, Phase III: the genomes of soil and plant-associated and newly described type strains.</title>
        <authorList>
            <person name="Whitman W.B."/>
            <person name="Woyke T."/>
            <person name="Klenk H.P."/>
            <person name="Zhou Y."/>
            <person name="Lilburn T.G."/>
            <person name="Beck B.J."/>
            <person name="De Vos P."/>
            <person name="Vandamme P."/>
            <person name="Eisen J.A."/>
            <person name="Garrity G."/>
            <person name="Hugenholtz P."/>
            <person name="Kyrpides N.C."/>
        </authorList>
    </citation>
    <scope>NUCLEOTIDE SEQUENCE [LARGE SCALE GENOMIC DNA]</scope>
    <source>
        <strain evidence="1 2">VKM Ac-2541</strain>
    </source>
</reference>
<dbReference type="OrthoDB" id="52928at2"/>
<accession>A0A4R2IDR2</accession>
<name>A0A4R2IDR2_9ACTN</name>